<name>A0ABV4CC02_9MYCO</name>
<reference evidence="1 2" key="1">
    <citation type="submission" date="2024-08" db="EMBL/GenBank/DDBJ databases">
        <title>Mycobacterium servetensis sp. nov., a novel rapid-growing mycobacterial species recovered from a human patient in Zaragoza, Spain.</title>
        <authorList>
            <person name="Tristancho-Baro A.I."/>
            <person name="Buenestado-Serrano S."/>
            <person name="Garcia De Viedma D."/>
            <person name="Milagro-Beamonte A."/>
            <person name="Burillo N."/>
            <person name="Sanz S."/>
            <person name="Lopez-Calleja A.I."/>
            <person name="Penas-Utrilla D."/>
            <person name="Guardingo M."/>
            <person name="Garcia M.J."/>
            <person name="Vinuelas-Bayon J."/>
        </authorList>
    </citation>
    <scope>NUCLEOTIDE SEQUENCE [LARGE SCALE GENOMIC DNA]</scope>
    <source>
        <strain evidence="2">HUMS_12744610</strain>
    </source>
</reference>
<gene>
    <name evidence="1" type="ORF">AB8998_30285</name>
</gene>
<dbReference type="Proteomes" id="UP001564760">
    <property type="component" value="Unassembled WGS sequence"/>
</dbReference>
<evidence type="ECO:0000313" key="2">
    <source>
        <dbReference type="Proteomes" id="UP001564760"/>
    </source>
</evidence>
<comment type="caution">
    <text evidence="1">The sequence shown here is derived from an EMBL/GenBank/DDBJ whole genome shotgun (WGS) entry which is preliminary data.</text>
</comment>
<dbReference type="RefSeq" id="WP_369741989.1">
    <property type="nucleotide sequence ID" value="NZ_JBGEDP010000002.1"/>
</dbReference>
<dbReference type="EMBL" id="JBGEDP010000002">
    <property type="protein sequence ID" value="MEY8018941.1"/>
    <property type="molecule type" value="Genomic_DNA"/>
</dbReference>
<evidence type="ECO:0000313" key="1">
    <source>
        <dbReference type="EMBL" id="MEY8018941.1"/>
    </source>
</evidence>
<organism evidence="1 2">
    <name type="scientific">Mycobacterium servetii</name>
    <dbReference type="NCBI Taxonomy" id="3237418"/>
    <lineage>
        <taxon>Bacteria</taxon>
        <taxon>Bacillati</taxon>
        <taxon>Actinomycetota</taxon>
        <taxon>Actinomycetes</taxon>
        <taxon>Mycobacteriales</taxon>
        <taxon>Mycobacteriaceae</taxon>
        <taxon>Mycobacterium</taxon>
    </lineage>
</organism>
<sequence length="102" mass="11670">MARRAIVDGLPRLAFASRRLSVHRFTLRRTKLRGVVVMALQDSTREKYRISYRLERQICDGEFQEIGFGNTLVYDSIDDAVAEAVSSMTECGIYVPGRTRQK</sequence>
<protein>
    <submittedName>
        <fullName evidence="1">Uncharacterized protein</fullName>
    </submittedName>
</protein>
<keyword evidence="2" id="KW-1185">Reference proteome</keyword>
<proteinExistence type="predicted"/>
<accession>A0ABV4CC02</accession>